<dbReference type="GO" id="GO:0016787">
    <property type="term" value="F:hydrolase activity"/>
    <property type="evidence" value="ECO:0007669"/>
    <property type="project" value="UniProtKB-KW"/>
</dbReference>
<dbReference type="AlphaFoldDB" id="A0A813DNQ3"/>
<dbReference type="SUPFAM" id="SSF52540">
    <property type="entry name" value="P-loop containing nucleoside triphosphate hydrolases"/>
    <property type="match status" value="1"/>
</dbReference>
<keyword evidence="9" id="KW-1185">Reference proteome</keyword>
<dbReference type="GO" id="GO:0000184">
    <property type="term" value="P:nuclear-transcribed mRNA catabolic process, nonsense-mediated decay"/>
    <property type="evidence" value="ECO:0007669"/>
    <property type="project" value="TreeGrafter"/>
</dbReference>
<dbReference type="FunFam" id="3.40.50.300:FF:000326">
    <property type="entry name" value="P-loop containing nucleoside triphosphate hydrolase"/>
    <property type="match status" value="1"/>
</dbReference>
<reference evidence="8" key="1">
    <citation type="submission" date="2021-02" db="EMBL/GenBank/DDBJ databases">
        <authorList>
            <person name="Dougan E. K."/>
            <person name="Rhodes N."/>
            <person name="Thang M."/>
            <person name="Chan C."/>
        </authorList>
    </citation>
    <scope>NUCLEOTIDE SEQUENCE</scope>
</reference>
<evidence type="ECO:0000256" key="3">
    <source>
        <dbReference type="ARBA" id="ARBA00022806"/>
    </source>
</evidence>
<gene>
    <name evidence="8" type="ORF">PGLA1383_LOCUS8281</name>
</gene>
<organism evidence="8 9">
    <name type="scientific">Polarella glacialis</name>
    <name type="common">Dinoflagellate</name>
    <dbReference type="NCBI Taxonomy" id="89957"/>
    <lineage>
        <taxon>Eukaryota</taxon>
        <taxon>Sar</taxon>
        <taxon>Alveolata</taxon>
        <taxon>Dinophyceae</taxon>
        <taxon>Suessiales</taxon>
        <taxon>Suessiaceae</taxon>
        <taxon>Polarella</taxon>
    </lineage>
</organism>
<dbReference type="GO" id="GO:0005524">
    <property type="term" value="F:ATP binding"/>
    <property type="evidence" value="ECO:0007669"/>
    <property type="project" value="UniProtKB-KW"/>
</dbReference>
<name>A0A813DNQ3_POLGL</name>
<evidence type="ECO:0000256" key="4">
    <source>
        <dbReference type="ARBA" id="ARBA00022840"/>
    </source>
</evidence>
<evidence type="ECO:0008006" key="10">
    <source>
        <dbReference type="Google" id="ProtNLM"/>
    </source>
</evidence>
<dbReference type="GO" id="GO:0005694">
    <property type="term" value="C:chromosome"/>
    <property type="evidence" value="ECO:0007669"/>
    <property type="project" value="UniProtKB-ARBA"/>
</dbReference>
<dbReference type="EMBL" id="CAJNNV010003742">
    <property type="protein sequence ID" value="CAE8589524.1"/>
    <property type="molecule type" value="Genomic_DNA"/>
</dbReference>
<feature type="compositionally biased region" description="Basic and acidic residues" evidence="5">
    <location>
        <begin position="8"/>
        <end position="21"/>
    </location>
</feature>
<dbReference type="CDD" id="cd18808">
    <property type="entry name" value="SF1_C_Upf1"/>
    <property type="match status" value="1"/>
</dbReference>
<evidence type="ECO:0000259" key="7">
    <source>
        <dbReference type="Pfam" id="PF13087"/>
    </source>
</evidence>
<keyword evidence="1" id="KW-0547">Nucleotide-binding</keyword>
<keyword evidence="3" id="KW-0347">Helicase</keyword>
<feature type="non-terminal residue" evidence="8">
    <location>
        <position position="502"/>
    </location>
</feature>
<dbReference type="Pfam" id="PF13086">
    <property type="entry name" value="AAA_11"/>
    <property type="match status" value="2"/>
</dbReference>
<dbReference type="InterPro" id="IPR041679">
    <property type="entry name" value="DNA2/NAM7-like_C"/>
</dbReference>
<evidence type="ECO:0000256" key="1">
    <source>
        <dbReference type="ARBA" id="ARBA00022741"/>
    </source>
</evidence>
<feature type="domain" description="DNA2/NAM7 helicase-like C-terminal" evidence="7">
    <location>
        <begin position="222"/>
        <end position="408"/>
    </location>
</feature>
<keyword evidence="4" id="KW-0067">ATP-binding</keyword>
<dbReference type="InterPro" id="IPR027417">
    <property type="entry name" value="P-loop_NTPase"/>
</dbReference>
<evidence type="ECO:0000256" key="2">
    <source>
        <dbReference type="ARBA" id="ARBA00022801"/>
    </source>
</evidence>
<accession>A0A813DNQ3</accession>
<evidence type="ECO:0000256" key="5">
    <source>
        <dbReference type="SAM" id="MobiDB-lite"/>
    </source>
</evidence>
<feature type="domain" description="DNA2/NAM7 helicase helicase" evidence="6">
    <location>
        <begin position="133"/>
        <end position="215"/>
    </location>
</feature>
<dbReference type="Gene3D" id="3.40.50.300">
    <property type="entry name" value="P-loop containing nucleotide triphosphate hydrolases"/>
    <property type="match status" value="2"/>
</dbReference>
<dbReference type="Pfam" id="PF13087">
    <property type="entry name" value="AAA_12"/>
    <property type="match status" value="1"/>
</dbReference>
<dbReference type="PANTHER" id="PTHR10887">
    <property type="entry name" value="DNA2/NAM7 HELICASE FAMILY"/>
    <property type="match status" value="1"/>
</dbReference>
<dbReference type="GO" id="GO:0005737">
    <property type="term" value="C:cytoplasm"/>
    <property type="evidence" value="ECO:0007669"/>
    <property type="project" value="TreeGrafter"/>
</dbReference>
<feature type="non-terminal residue" evidence="8">
    <location>
        <position position="1"/>
    </location>
</feature>
<comment type="caution">
    <text evidence="8">The sequence shown here is derived from an EMBL/GenBank/DDBJ whole genome shotgun (WGS) entry which is preliminary data.</text>
</comment>
<protein>
    <recommendedName>
        <fullName evidence="10">RNA helicase</fullName>
    </recommendedName>
</protein>
<dbReference type="GO" id="GO:0003724">
    <property type="term" value="F:RNA helicase activity"/>
    <property type="evidence" value="ECO:0007669"/>
    <property type="project" value="TreeGrafter"/>
</dbReference>
<dbReference type="OrthoDB" id="6513042at2759"/>
<dbReference type="InterPro" id="IPR045055">
    <property type="entry name" value="DNA2/NAM7-like"/>
</dbReference>
<evidence type="ECO:0000259" key="6">
    <source>
        <dbReference type="Pfam" id="PF13086"/>
    </source>
</evidence>
<feature type="region of interest" description="Disordered" evidence="5">
    <location>
        <begin position="1"/>
        <end position="21"/>
    </location>
</feature>
<dbReference type="InterPro" id="IPR047187">
    <property type="entry name" value="SF1_C_Upf1"/>
</dbReference>
<dbReference type="PANTHER" id="PTHR10887:SF517">
    <property type="entry name" value="RNA HELICASE NONSENSE MRNA REDUCING FACTOR"/>
    <property type="match status" value="1"/>
</dbReference>
<evidence type="ECO:0000313" key="9">
    <source>
        <dbReference type="Proteomes" id="UP000654075"/>
    </source>
</evidence>
<dbReference type="Proteomes" id="UP000654075">
    <property type="component" value="Unassembled WGS sequence"/>
</dbReference>
<feature type="domain" description="DNA2/NAM7 helicase helicase" evidence="6">
    <location>
        <begin position="43"/>
        <end position="122"/>
    </location>
</feature>
<dbReference type="InterPro" id="IPR041677">
    <property type="entry name" value="DNA2/NAM7_AAA_11"/>
</dbReference>
<keyword evidence="2" id="KW-0378">Hydrolase</keyword>
<sequence>DPLQRQKPNPEADISKAAREPDIGAPKYIKIGQMPDNKSCVMLNRSQEAATRLVLERRRRFSLIQGPPGTGKTTTAVAIICGWLRTQRGPVLASAFSNRGTDNMAEVLHALGIRVLRMGLCSQDKPYSLETRLRECGAQRGEAGLRKVMQVTDVVCATCIGCGMGPLDKITFPFVVIDEAAQVIEPAVTLPLGKGAVQAVMVGDQCQLPATVLSQEAQKGGLDISMFDRLLSMGMEVQLLNEQYRMHPQIASFPSWRFYRGELKSAVHESARKLPPGLVLKTNVVLLHVEAREQSKGASKRNPDEAACAAWLVETIMRLLPASLKGDEIGVITPYAAQVSDIRQALPHQARSQVQVSSVDAFQGCQKDVIIVSLVRANPRGDVGFVSDWRRLNVALTRARKLCIVLAHLPTWLSAESSLIRDWIGFYPAEAAEVRSFQRGFGGCIAGSSLGPLPVELEHQVSSLRTVFAQNRPAAAKLPRVSVISKGCKTDAAAAKRRALEV</sequence>
<evidence type="ECO:0000313" key="8">
    <source>
        <dbReference type="EMBL" id="CAE8589524.1"/>
    </source>
</evidence>
<proteinExistence type="predicted"/>